<dbReference type="Proteomes" id="UP001485459">
    <property type="component" value="Chromosome"/>
</dbReference>
<protein>
    <submittedName>
        <fullName evidence="1">Uncharacterized protein</fullName>
    </submittedName>
</protein>
<reference evidence="2" key="1">
    <citation type="submission" date="2024-03" db="EMBL/GenBank/DDBJ databases">
        <title>Chitinophaga horti sp. nov., isolated from garden soil.</title>
        <authorList>
            <person name="Lee D.S."/>
            <person name="Han D.M."/>
            <person name="Baek J.H."/>
            <person name="Choi D.G."/>
            <person name="Jeon J.H."/>
            <person name="Jeon C.O."/>
        </authorList>
    </citation>
    <scope>NUCLEOTIDE SEQUENCE [LARGE SCALE GENOMIC DNA]</scope>
    <source>
        <strain evidence="2">GPA1</strain>
    </source>
</reference>
<name>A0ABZ2YP88_9BACT</name>
<gene>
    <name evidence="1" type="ORF">WJU16_00675</name>
</gene>
<sequence>MKSAVGAILRVFNNLHELKAIHPYALKINEMIVLIGRLILCGKDMYNYYRAIPRLASIRPNGLEQNVKQLVF</sequence>
<accession>A0ABZ2YP88</accession>
<evidence type="ECO:0000313" key="2">
    <source>
        <dbReference type="Proteomes" id="UP001485459"/>
    </source>
</evidence>
<keyword evidence="2" id="KW-1185">Reference proteome</keyword>
<organism evidence="1 2">
    <name type="scientific">Chitinophaga pollutisoli</name>
    <dbReference type="NCBI Taxonomy" id="3133966"/>
    <lineage>
        <taxon>Bacteria</taxon>
        <taxon>Pseudomonadati</taxon>
        <taxon>Bacteroidota</taxon>
        <taxon>Chitinophagia</taxon>
        <taxon>Chitinophagales</taxon>
        <taxon>Chitinophagaceae</taxon>
        <taxon>Chitinophaga</taxon>
    </lineage>
</organism>
<evidence type="ECO:0000313" key="1">
    <source>
        <dbReference type="EMBL" id="WZN41550.1"/>
    </source>
</evidence>
<dbReference type="EMBL" id="CP149822">
    <property type="protein sequence ID" value="WZN41550.1"/>
    <property type="molecule type" value="Genomic_DNA"/>
</dbReference>
<dbReference type="RefSeq" id="WP_341836399.1">
    <property type="nucleotide sequence ID" value="NZ_CP149822.1"/>
</dbReference>
<proteinExistence type="predicted"/>